<dbReference type="PROSITE" id="PS00606">
    <property type="entry name" value="KS3_1"/>
    <property type="match status" value="1"/>
</dbReference>
<dbReference type="Gene3D" id="3.40.50.980">
    <property type="match status" value="2"/>
</dbReference>
<proteinExistence type="inferred from homology"/>
<evidence type="ECO:0000256" key="7">
    <source>
        <dbReference type="ARBA" id="ARBA00022737"/>
    </source>
</evidence>
<feature type="domain" description="Carrier" evidence="9">
    <location>
        <begin position="1021"/>
        <end position="1098"/>
    </location>
</feature>
<dbReference type="InterPro" id="IPR020845">
    <property type="entry name" value="AMP-binding_CS"/>
</dbReference>
<dbReference type="InterPro" id="IPR014031">
    <property type="entry name" value="Ketoacyl_synth_C"/>
</dbReference>
<dbReference type="NCBIfam" id="NF003417">
    <property type="entry name" value="PRK04813.1"/>
    <property type="match status" value="4"/>
</dbReference>
<dbReference type="Pfam" id="PF00550">
    <property type="entry name" value="PP-binding"/>
    <property type="match status" value="5"/>
</dbReference>
<dbReference type="Pfam" id="PF00668">
    <property type="entry name" value="Condensation"/>
    <property type="match status" value="6"/>
</dbReference>
<dbReference type="CDD" id="cd12117">
    <property type="entry name" value="A_NRPS_Srf_like"/>
    <property type="match status" value="1"/>
</dbReference>
<dbReference type="InterPro" id="IPR010060">
    <property type="entry name" value="NRPS_synth"/>
</dbReference>
<feature type="domain" description="Carrier" evidence="9">
    <location>
        <begin position="3554"/>
        <end position="3631"/>
    </location>
</feature>
<dbReference type="SUPFAM" id="SSF55048">
    <property type="entry name" value="Probable ACP-binding domain of malonyl-CoA ACP transacylase"/>
    <property type="match status" value="1"/>
</dbReference>
<dbReference type="InterPro" id="IPR001227">
    <property type="entry name" value="Ac_transferase_dom_sf"/>
</dbReference>
<dbReference type="PROSITE" id="PS52004">
    <property type="entry name" value="KS3_2"/>
    <property type="match status" value="1"/>
</dbReference>
<dbReference type="Gene3D" id="1.10.1200.10">
    <property type="entry name" value="ACP-like"/>
    <property type="match status" value="4"/>
</dbReference>
<feature type="domain" description="Ketosynthase family 3 (KS3)" evidence="10">
    <location>
        <begin position="5132"/>
        <end position="5561"/>
    </location>
</feature>
<dbReference type="InterPro" id="IPR036736">
    <property type="entry name" value="ACP-like_sf"/>
</dbReference>
<protein>
    <submittedName>
        <fullName evidence="11">Amino acid adenylation domain-containing protein</fullName>
    </submittedName>
</protein>
<dbReference type="Proteomes" id="UP001216510">
    <property type="component" value="Chromosome"/>
</dbReference>
<dbReference type="CDD" id="cd19534">
    <property type="entry name" value="E_NRPS"/>
    <property type="match status" value="1"/>
</dbReference>
<gene>
    <name evidence="11" type="ORF">PX653_26540</name>
</gene>
<dbReference type="InterPro" id="IPR005836">
    <property type="entry name" value="ADP_Glu_pyroP_CS"/>
</dbReference>
<dbReference type="Gene3D" id="3.30.300.30">
    <property type="match status" value="4"/>
</dbReference>
<dbReference type="PANTHER" id="PTHR45527">
    <property type="entry name" value="NONRIBOSOMAL PEPTIDE SYNTHETASE"/>
    <property type="match status" value="1"/>
</dbReference>
<dbReference type="InterPro" id="IPR001242">
    <property type="entry name" value="Condensation_dom"/>
</dbReference>
<evidence type="ECO:0000256" key="2">
    <source>
        <dbReference type="ARBA" id="ARBA00004924"/>
    </source>
</evidence>
<comment type="pathway">
    <text evidence="2">Siderophore biosynthesis.</text>
</comment>
<evidence type="ECO:0000256" key="8">
    <source>
        <dbReference type="ARBA" id="ARBA00029443"/>
    </source>
</evidence>
<evidence type="ECO:0000259" key="10">
    <source>
        <dbReference type="PROSITE" id="PS52004"/>
    </source>
</evidence>
<keyword evidence="4" id="KW-0597">Phosphoprotein</keyword>
<comment type="similarity">
    <text evidence="8">In the C-terminal section; belongs to the NRP synthetase family.</text>
</comment>
<dbReference type="PROSITE" id="PS00012">
    <property type="entry name" value="PHOSPHOPANTETHEINE"/>
    <property type="match status" value="4"/>
</dbReference>
<dbReference type="InterPro" id="IPR029058">
    <property type="entry name" value="AB_hydrolase_fold"/>
</dbReference>
<dbReference type="InterPro" id="IPR014030">
    <property type="entry name" value="Ketoacyl_synth_N"/>
</dbReference>
<keyword evidence="12" id="KW-1185">Reference proteome</keyword>
<dbReference type="Pfam" id="PF00501">
    <property type="entry name" value="AMP-binding"/>
    <property type="match status" value="4"/>
</dbReference>
<dbReference type="SUPFAM" id="SSF52777">
    <property type="entry name" value="CoA-dependent acyltransferases"/>
    <property type="match status" value="12"/>
</dbReference>
<dbReference type="SUPFAM" id="SSF56801">
    <property type="entry name" value="Acetyl-CoA synthetase-like"/>
    <property type="match status" value="4"/>
</dbReference>
<dbReference type="Gene3D" id="3.40.50.1820">
    <property type="entry name" value="alpha/beta hydrolase"/>
    <property type="match status" value="1"/>
</dbReference>
<dbReference type="SUPFAM" id="SSF52151">
    <property type="entry name" value="FabD/lysophospholipase-like"/>
    <property type="match status" value="1"/>
</dbReference>
<name>A0ABY8BAH0_9BURK</name>
<dbReference type="InterPro" id="IPR057737">
    <property type="entry name" value="Condensation_MtbB-like"/>
</dbReference>
<dbReference type="SMART" id="SM00823">
    <property type="entry name" value="PKS_PP"/>
    <property type="match status" value="5"/>
</dbReference>
<dbReference type="InterPro" id="IPR000873">
    <property type="entry name" value="AMP-dep_synth/lig_dom"/>
</dbReference>
<evidence type="ECO:0000256" key="4">
    <source>
        <dbReference type="ARBA" id="ARBA00022553"/>
    </source>
</evidence>
<dbReference type="SUPFAM" id="SSF53474">
    <property type="entry name" value="alpha/beta-Hydrolases"/>
    <property type="match status" value="1"/>
</dbReference>
<keyword evidence="5" id="KW-0436">Ligase</keyword>
<dbReference type="InterPro" id="IPR014043">
    <property type="entry name" value="Acyl_transferase_dom"/>
</dbReference>
<dbReference type="Gene3D" id="3.40.366.10">
    <property type="entry name" value="Malonyl-Coenzyme A Acyl Carrier Protein, domain 2"/>
    <property type="match status" value="1"/>
</dbReference>
<dbReference type="Gene3D" id="3.30.70.3290">
    <property type="match status" value="1"/>
</dbReference>
<evidence type="ECO:0000256" key="5">
    <source>
        <dbReference type="ARBA" id="ARBA00022598"/>
    </source>
</evidence>
<dbReference type="InterPro" id="IPR016036">
    <property type="entry name" value="Malonyl_transacylase_ACP-bd"/>
</dbReference>
<dbReference type="InterPro" id="IPR045851">
    <property type="entry name" value="AMP-bd_C_sf"/>
</dbReference>
<dbReference type="SUPFAM" id="SSF53901">
    <property type="entry name" value="Thiolase-like"/>
    <property type="match status" value="1"/>
</dbReference>
<dbReference type="PROSITE" id="PS50075">
    <property type="entry name" value="CARRIER"/>
    <property type="match status" value="5"/>
</dbReference>
<dbReference type="InterPro" id="IPR020841">
    <property type="entry name" value="PKS_Beta-ketoAc_synthase_dom"/>
</dbReference>
<dbReference type="Gene3D" id="3.40.50.12780">
    <property type="entry name" value="N-terminal domain of ligase-like"/>
    <property type="match status" value="3"/>
</dbReference>
<dbReference type="InterPro" id="IPR006162">
    <property type="entry name" value="Ppantetheine_attach_site"/>
</dbReference>
<comment type="cofactor">
    <cofactor evidence="1">
        <name>pantetheine 4'-phosphate</name>
        <dbReference type="ChEBI" id="CHEBI:47942"/>
    </cofactor>
</comment>
<dbReference type="Pfam" id="PF13193">
    <property type="entry name" value="AMP-binding_C"/>
    <property type="match status" value="4"/>
</dbReference>
<dbReference type="Gene3D" id="3.30.559.10">
    <property type="entry name" value="Chloramphenicol acetyltransferase-like domain"/>
    <property type="match status" value="6"/>
</dbReference>
<dbReference type="RefSeq" id="WP_277415626.1">
    <property type="nucleotide sequence ID" value="NZ_CP119083.1"/>
</dbReference>
<dbReference type="Pfam" id="PF00698">
    <property type="entry name" value="Acyl_transf_1"/>
    <property type="match status" value="1"/>
</dbReference>
<organism evidence="11 12">
    <name type="scientific">Pseudoduganella chitinolytica</name>
    <dbReference type="NCBI Taxonomy" id="34070"/>
    <lineage>
        <taxon>Bacteria</taxon>
        <taxon>Pseudomonadati</taxon>
        <taxon>Pseudomonadota</taxon>
        <taxon>Betaproteobacteria</taxon>
        <taxon>Burkholderiales</taxon>
        <taxon>Oxalobacteraceae</taxon>
        <taxon>Telluria group</taxon>
        <taxon>Pseudoduganella</taxon>
    </lineage>
</organism>
<dbReference type="InterPro" id="IPR016035">
    <property type="entry name" value="Acyl_Trfase/lysoPLipase"/>
</dbReference>
<dbReference type="InterPro" id="IPR023213">
    <property type="entry name" value="CAT-like_dom_sf"/>
</dbReference>
<dbReference type="InterPro" id="IPR018201">
    <property type="entry name" value="Ketoacyl_synth_AS"/>
</dbReference>
<evidence type="ECO:0000256" key="1">
    <source>
        <dbReference type="ARBA" id="ARBA00001957"/>
    </source>
</evidence>
<evidence type="ECO:0000256" key="6">
    <source>
        <dbReference type="ARBA" id="ARBA00022679"/>
    </source>
</evidence>
<dbReference type="Pfam" id="PF00975">
    <property type="entry name" value="Thioesterase"/>
    <property type="match status" value="1"/>
</dbReference>
<dbReference type="InterPro" id="IPR016039">
    <property type="entry name" value="Thiolase-like"/>
</dbReference>
<dbReference type="Gene3D" id="3.40.47.10">
    <property type="match status" value="1"/>
</dbReference>
<dbReference type="Gene3D" id="3.30.559.30">
    <property type="entry name" value="Nonribosomal peptide synthetase, condensation domain"/>
    <property type="match status" value="6"/>
</dbReference>
<dbReference type="NCBIfam" id="TIGR01733">
    <property type="entry name" value="AA-adenyl-dom"/>
    <property type="match status" value="4"/>
</dbReference>
<accession>A0ABY8BAH0</accession>
<evidence type="ECO:0000256" key="3">
    <source>
        <dbReference type="ARBA" id="ARBA00022450"/>
    </source>
</evidence>
<evidence type="ECO:0000313" key="11">
    <source>
        <dbReference type="EMBL" id="WEF32911.1"/>
    </source>
</evidence>
<dbReference type="InterPro" id="IPR020806">
    <property type="entry name" value="PKS_PP-bd"/>
</dbReference>
<dbReference type="EMBL" id="CP119083">
    <property type="protein sequence ID" value="WEF32911.1"/>
    <property type="molecule type" value="Genomic_DNA"/>
</dbReference>
<dbReference type="Pfam" id="PF00109">
    <property type="entry name" value="ketoacyl-synt"/>
    <property type="match status" value="1"/>
</dbReference>
<dbReference type="SMART" id="SM00827">
    <property type="entry name" value="PKS_AT"/>
    <property type="match status" value="1"/>
</dbReference>
<feature type="domain" description="Carrier" evidence="9">
    <location>
        <begin position="6023"/>
        <end position="6098"/>
    </location>
</feature>
<dbReference type="Gene3D" id="2.30.38.10">
    <property type="entry name" value="Luciferase, Domain 3"/>
    <property type="match status" value="1"/>
</dbReference>
<dbReference type="CDD" id="cd12114">
    <property type="entry name" value="A_NRPS_TlmIV_like"/>
    <property type="match status" value="1"/>
</dbReference>
<dbReference type="PANTHER" id="PTHR45527:SF10">
    <property type="entry name" value="PYOCHELIN SYNTHASE PCHF"/>
    <property type="match status" value="1"/>
</dbReference>
<evidence type="ECO:0000259" key="9">
    <source>
        <dbReference type="PROSITE" id="PS50075"/>
    </source>
</evidence>
<feature type="domain" description="Carrier" evidence="9">
    <location>
        <begin position="2069"/>
        <end position="2146"/>
    </location>
</feature>
<dbReference type="PROSITE" id="PS00809">
    <property type="entry name" value="ADP_GLC_PYROPHOSPH_2"/>
    <property type="match status" value="1"/>
</dbReference>
<dbReference type="InterPro" id="IPR001031">
    <property type="entry name" value="Thioesterase"/>
</dbReference>
<dbReference type="InterPro" id="IPR010071">
    <property type="entry name" value="AA_adenyl_dom"/>
</dbReference>
<dbReference type="InterPro" id="IPR025110">
    <property type="entry name" value="AMP-bd_C"/>
</dbReference>
<dbReference type="CDD" id="cd19535">
    <property type="entry name" value="Cyc_NRPS"/>
    <property type="match status" value="2"/>
</dbReference>
<dbReference type="Pfam" id="PF02801">
    <property type="entry name" value="Ketoacyl-synt_C"/>
    <property type="match status" value="1"/>
</dbReference>
<keyword evidence="7" id="KW-0677">Repeat</keyword>
<dbReference type="SMART" id="SM01294">
    <property type="entry name" value="PKS_PP_betabranch"/>
    <property type="match status" value="2"/>
</dbReference>
<dbReference type="InterPro" id="IPR032821">
    <property type="entry name" value="PKS_assoc"/>
</dbReference>
<keyword evidence="3" id="KW-0596">Phosphopantetheine</keyword>
<feature type="domain" description="Carrier" evidence="9">
    <location>
        <begin position="5036"/>
        <end position="5114"/>
    </location>
</feature>
<sequence>MHHTDLLYQLKQQKIQLWAKADGNLGFSFDQKTGFAADLKARVAAAKPALLDILRHNGVDTEQRALAVEVYRTPAQYRQRALSDMQKGIFLQAGLDSLPYSYNVPFFVEVHGMGAAEAQAAVRALLARHDMLRLRIGADMSCDTFDVEALTVTHAAIDADAIAPACQQRYQQPFQLAGGPLVQAEILSVRGTGRVIVNLTHHHILSDAFSVGVLLRDLIELTGRPAGATYWDFLAYQQALLGSADYEAAAARLAGRLDAATALPAATKRRGPTRNQAGVLRLEVDNATCTRLRAVALDQGVSLYALLLTGLYQTLSVHHGGQADFPIGLTISNRPFALDDAVGPFISTLPLVPDWQPAATLAANARSVNGELAWLNEHQHLNLNLLAARLPHRAEDIGQLMHVMFTMHNFRGADAASGQGAQDRCTLLPVAEEVEKFGLSVTATELADRIALHVSYAADLYRPEYVAALCASYLDLLATIDHARWTQPVGTLGTAPAPAHEPIQPVAMSLAAAFEAQAAGTPDAAAIASAAGVLSYRALNERANRLAGFLKEEHGVGQESPVAVWFDGTADAIVAMLATIKAGGCYVPLSVSFPAEKIDYILGHTRPKVVLSHGKLGQRAGDVPTLLLDDTATEAAVAAYPAANLALGLAPSHLAYVMYTSGTTSNPKGVMVEHGGIVSLVRDAGYIDIAPSDVVLQLADLGFDAATFEIWGALLNGARLVIPGDKLALLSDIGAFKAELQRQGVSVLWLTKTLFDQLYGADETVFAGLRCLLVGGEALNKTLMEKLATSPHKPAHLINGYGPTENTTFSCTLAIERASLALADTVLIGKPLRNRSAFVLDGAGRPCRDFAIGELHVGGNGVARSYLHNPELSRTQFIANPFRTEAERAAGVHATLYRTGDMVRRLPSGELEYLGRRDQQVKLRGYRVELAEIEEALLRCAGVLQAAAVIRKIGGADHLLAYYAGSADEAALKAQLARALPAYMVPSRCIALDALPLTQNGKLDQARLAVPSLVAAREYVAPRSEQERAICAILAGLLGVADDQVGCRDDFFALGGNSMLAIGLASKINQALKASVTARTVYEHKTVEQLAAAIAASQQGFAYEAFLIDPAAGEADRFAPFPLTNVQQAYQLGRSSSFGLGNVATHIYQEHAFTSLDVGRLESSLNALIARHPALRTVFGESTQRILEQTPRYRIAVHDFLAEGSLEAYREALSHKVYDLSVFPLFDVAVSSTRAGIVLHLSFDALLMDAHSFRIFFDEWTLLYNEAQAALPRLELSYRDYVCRYDAVRTGPQFATARAYWENKLDDYNFDLRLPTVANAQQIATPTFSRVTRTIAPAVWQKLQDAARDAGISPTVVLLALYGEVVCFWSGQDNVCINLTLFNRLPLHPQVNDIVGDFTVLELFNYVRARDTAIAPLLRAANQALWDDIDHNLFDGIDFQRLARSRKAIPADQALAPVVFTSLIGNTSKYQKSGVFIDASYGGESYSITQTSQVWLDNKAYENRDGLVVEWDYVEQLFDATLVADMHAAYCRLIETLADRDWQAALPRLAPTGADLQLVARANAALQQTSEGTLFGRCERSDAVAVIDSQGEYTYAQLLDDSARLARHLVGGAGALVGVLCEKGYGQVVATMAIMQAGQAYLPLHVEWPAGRIDTILRQGEVTTLLVSAKQANCAEIRATLADGYRLLVIEDLLAQAEAPVVTLPEVAADDLAYVIFTSGSTGVPKGVSISHRGALNTIDAVNRRFHVGPQDRVLALSELSFDLSVYDLFGLLAAGGAIVFPEQDKTKQPEHWLELMQAHGVTIWNTVPQLAELMAEQEVSLPALRVAMVSGDWVPTGLAARLKACAPDVRVMSLGGATEGSIWSIWHEIETPVPHNWTSIPYGVAMPNQKMYVMNDGAHCPVGVIGEIHIGGAGVALNYWGDATKTAASFFQHPTLGRLYRTGDLGRWHRDGYIEFAGRKDTQLKLRGYRVELGEIEHAMAALADVKQAVVLAKDDPALGTKYLVAYYVAAEAQDHEAMQAALRQRLPEYMIPAVFMHLEALPLTANGKVDSARLPAVEAASQQHCVAPRSELERTVCTLWAAALGLQPEQVGIRNEFFHLGGDSIISIQLSSKLRQQLGVAVTIQDIFTCKTVEGLCRHLQRQAGAPERAILSEQGELTGAFPLLPIQSWFFENDFPVAHHWNQSFLVRVPALDLDRLRAALAQLVAQHDALRLRFHDGMQHYAPAEAIALRTLDVSAVSETVLQDTLTAWQSGFDLAAGPLCSVGYLHGYADGSARVFFALHHLVVDTISWNVLAEDLQAAYEGRALPAKMTSYRQWVASVAHFAQERDSQRDFWTTLLADADRTALASLRDEDQRSVVRVELDRAATQSLLGGNRAYHTQVNDLLLAALASALTTLTGQPTHHVLLEGHGREEAGGDTDISRTVGWFATLYPVRLASAATVGEIIVGVKEHLRAIPDKGLAFGALLGYRRGDMPAIRFNYLGQLGEAAAPRDWQVQAEAAGHMSHAANVLANLLDVGGAVIGGCLRFDVAGTLRADALQRFADAFGAALETVADHCAGKHDAQYTASDFRAVSSEADLRNMPLLPSAGPQDDWFDMTEIQKVYLLGRLANYEIGNVSNHVYHEYYYEELDVARLEAVLNAAIRTYPVLRTVFSYDLLKQRFLPLDGTPHYRIACHEHPDRDINAADVAVVRDRLSHKVYDAERFALFTYEVSRFRNGAVLHISTDLILLDAHSRQALFEVIDRAYRDAGYVLQAPSITFHDYQKYYQLLRQSAWYEADKAYWLDKIERMPLRPELPFLVSPESVEYPKFTEHTLYVEADAWDRFKEQARRHDVSYSSVLLGLYGAVLSYFSGHREFLITMTLFNRYAIHEEVDALWGDFTSTNLFHFKGAGRRLLDTLRTTHADMWADIGHALFTGMDVQRELSRRRKLNASKAVSPIVFTGLVGSLFDELESNRYLDDTEDVEQRFWSGQTSQAWVDLQAIEVNGRFMSKWLYVDQLFSNEYVGEMNKLYCALIAHLADADWAAEVDLFQLPPQDEALVARANAAVQQTSEGTLFGRRQRSDAIAVIDSQGEYTYAQLLDDSARLARHLVGGAGALVGVLCEKGYGQVVATMAVMQAGQAYLPLHVEWPAGRIDTILRQGEVATLLVSAKQAACAEIRATLADAYRLLVIEDLLAQAEAPAVALPDVAADDLAYVIFTSGSTGVPKGVSISHRGALNTIDAVNRRFHVGPQDRVLALSELSFDLSVYDLFGLLAAGGAIVFPDQDKTKQPEHWLDLMQTHGVTIWNTVPQLAELMAEQGASLPALRVAMVSGDWVPTGLAARLKACAPGVRVMSLGGATEGSIWSIWHEIETPVPHNWTSIPYGVAMPNQKMYVINDGEHCPVGVIGEIHIGGAGVALNYWGDAAKTAASFFQHPTLGRLYRTGDLGRWHRDGYIEFAGRKDTQLKLRGYRVELGEIEHAMAALADVKQAVVVAKDDPSLGTKYLAAYYVSAAAQDHEVMKSALRQCLPDYMIPAVFMQLEALPLTANGKVDNARLPAPDVRTEHSYVAPRSEQEQAMCVLWANALGLTPEQVGIRDEFFQLGGDSIISIQLSSKLRQQLGVAVTIQDIFTYKTVEGLCQYLQRQADAPARTVQSEQGQLEGGFALLPIQSWFFQSDFAAARHWNQAFLIRTPALDEARLRGALQTVVAQHDALRLRFHDGLQHYTAPAAVALRTLDVSAIDAAELQDTLTAWQAGFDLVAGPVHAFGYLHGYADGSARVFMALHHLVVDTVSWRVLADDLHAAYEGEALPAKLTSYRQWVQAVERYEVTQRAELRYWMQELDSAEPLPLAVVPGPVSDHEVTLDRALTASLLQHCNGAYHTQINDLLLTAFAHALQAVSGRATHHILLEGHGREDIDSTLDVSRTVGWFTTLFPVALTARDDLGASIKANKEYLRAVPNKGIGFGALMGYAQPKLPAIAFNYLGRMDGGQAGTWDICAEPAGVAIAPENAFSNDIGVVAMVQGEQLRCQLYTRFGAAVTRQLAEAFEAQLAAIVQHCAGVRGVEYTASDFAAVASENDLAQLPLLRGEDADGWFDMTAVQRAYLVGRLGNYEIGNISNHIYNEYCYRRLDVAALQRVLDTLIAHHDVLRTVYSFERLQQRCLPLAQTAPFKVRVHECHGQGRSEAALDAVRARLSHKVYDATTFPLFTFEVSRFDDCDVLHISIDLILLDAQSRQALFTEMDRLYRDPSAQVALPAIGFKDYQDYIGHLKHSRWYEADRQYWLDKLPAMPLRPELPFLVAPESIVTPQFSDHTLYVEHATWLRFKEQSRKYGVSYSSVLLGLYGAVLAHFSGYREFLITMTVFNRYAVHEDVNRLWGDFTSTNLFHFQDFGSDLLKTLKQSHDTMWQDIDHGLFNGIDVQRELARRHKLDGNKAVSPIVFTGIVGNLLDQTEKSYWLDDSEIVEQRDWSAQTSQAWIDLQAIEVNGQFMSKWLYVDQLFSNEYMGEMNTLYCALIRHLAAADWETLTDLFRLPAQAEALIDNANAAVQETSEGTLFDRCERSDAVAVIDSQGEYTYAQLLDDSARLARHLVGGAGALVGVLCEKGYGQVVATMAIMQAGKAYLPLHVEWPAGRIDTILRQGEVTTLLVSAKQAACAGIRATLADAYRLLVIEDLLAQAEAPAVSLPEVAADDLAYVIFTSGSTGVPKGVSISHRGALNTIDAVNRRFHVGPQDRVLALSELSFDLSVYDLFGLLAAGGAIVFPDQDKTKQPEHWLELMQAHGVTIWNTVPQLAELMAEQGESLPALRVAMVSGDWVPTGLAARLKACAPDVRVMSLGGATEGSIWSIWHEIETPVPHNWTSIPYGVAMPNQKMYVLNDGAHCPVGVIGEIHIGGAGVALNYWGDAAKTAASFFQHPTLGRLYRTGDLGRWHRDGYIEFAGRKDSQLKLRGYRVELGEIEHALAALPGVRQAIVQARDDQSTGVKFLVAYYVAEEELAEDALKAALRRNLPEYMIPTCFLHLPAMPLTANGKVDATRLPAPDRSREPARLQPASALEAQLCEIWSEVLGIDRAQIGMEDNFFDLGGNSILMIRMKSRIDKVLQHGDLQLTDLFKYTSVAQLAAILDGDRQATQAAPAPAARQHTGIETDIAVVAVNGSFPKAADVAGFWDNIVNGAECFDTLDLASCELQGVPARFVQHPDYVPTGGSVADIDKFDPAFWNLSVNDAKLIDPQIRKFLECAWQALELAGHIRDRRQLSIGVYAGMSESKYSEARIHGNPELADGLMTFGTAHLNEKDYLATRISYLLGLTGPALNINTACSTSLVAIAEACKNLSFGECDVALAGGVSLPMPDNHGYLYQPGGIFARDGHCRTFDDQASGTVGGAGVGVVVLKRLSDAVRDGNNVIAVVKGYAVNNDGDRKAGYMAPSIVGQARCIADAQRRANIDAASIGYVECHGTGTAIGDPIEIAALHDAFSANAGPGGYACKLGAVKANIGHAASAAGVAGFIKVCAMLQRKLIPGQINFAGANAAINLERTSFAIPTQTTHWDVADGMPRRAGVSSFGFGGTNAHVIVEEFVAPASQDMGADGYVSVPVTGKSAAAVQRYCDALATHVERHADLSVADVAWTLQHRREHFGYRKVVAARDRAGLVAALRAATPVLQAGREQPTLVFMFSGQGSQYANMGRTLYDTEPVYRDTVDTCARIVSAVAKCDFLALLFPATPSDALTQTRWSQPALFVTGYALARLLASKGIEPALAIGHSIGEYVAATLAGVFTLEDALFVVTKRGEFMQRMAAGSMLSVQAGADELAALLPAQLSVALHNGPRNVVVAGPTEAIEAFEGTLAQREVPCVRLHTSHAFHSPMMADAAARLGELLRGIPLRAPQRRFISNVTGAPITDAEACSPEYWARHLLQPVRFGAGIETVLALAPNPILLELGPGRVLGTLARQTAPGVACVATLPAAKDDADDAQAFHQAVGALWSLGYGIDTARCWETSGRQVVLPPYQFDRTVCWLPLPSRQQQVDVVAAVAAPTAPADHGPGATERLVAQAFQRVLGNDTLDAATSFFEVGGNSLSALHLAAMLNKVFDLSLSLAVLHRHPSIAALAAYIDANRGSYRALVDLNGARGKERLFMFHPGIGGCEVYTDLARSLADDFHCHGVDAYNLHHDDKIADLRELAAYYLARIDELCAQAPDRVIRLLGWSLGGTIAMEVAAQLEERGHRNIQLYLLDTVVDDATLAAIKGDPGYVSGLEEDYRTFLQSQDYPAAHIERSLPTIGLAVRFEATPLSRKLRHADVLLLKAMTVDAELADSRLKRLFEHATALAASNVDTLLATPQTQLQVVNLDACHHNDILDDYRAIHQLLLQSIRTGRAHAVDYAIK</sequence>
<dbReference type="InterPro" id="IPR009081">
    <property type="entry name" value="PP-bd_ACP"/>
</dbReference>
<dbReference type="NCBIfam" id="TIGR01720">
    <property type="entry name" value="NRPS-para261"/>
    <property type="match status" value="1"/>
</dbReference>
<dbReference type="Pfam" id="PF16197">
    <property type="entry name" value="KAsynt_C_assoc"/>
    <property type="match status" value="1"/>
</dbReference>
<dbReference type="CDD" id="cd00833">
    <property type="entry name" value="PKS"/>
    <property type="match status" value="1"/>
</dbReference>
<reference evidence="11 12" key="1">
    <citation type="submission" date="2023-02" db="EMBL/GenBank/DDBJ databases">
        <title>Gemone sequence of Telluria chitinolytica ACM 3522T.</title>
        <authorList>
            <person name="Frediansyah A."/>
            <person name="Miess H."/>
            <person name="Gross H."/>
        </authorList>
    </citation>
    <scope>NUCLEOTIDE SEQUENCE [LARGE SCALE GENOMIC DNA]</scope>
    <source>
        <strain evidence="11 12">ACM 3522</strain>
    </source>
</reference>
<dbReference type="SMART" id="SM00825">
    <property type="entry name" value="PKS_KS"/>
    <property type="match status" value="1"/>
</dbReference>
<dbReference type="Gene3D" id="3.30.70.250">
    <property type="entry name" value="Malonyl-CoA ACP transacylase, ACP-binding"/>
    <property type="match status" value="1"/>
</dbReference>
<dbReference type="SUPFAM" id="SSF47336">
    <property type="entry name" value="ACP-like"/>
    <property type="match status" value="5"/>
</dbReference>
<dbReference type="PROSITE" id="PS00455">
    <property type="entry name" value="AMP_BINDING"/>
    <property type="match status" value="4"/>
</dbReference>
<dbReference type="InterPro" id="IPR042099">
    <property type="entry name" value="ANL_N_sf"/>
</dbReference>
<evidence type="ECO:0000313" key="12">
    <source>
        <dbReference type="Proteomes" id="UP001216510"/>
    </source>
</evidence>
<keyword evidence="6" id="KW-0808">Transferase</keyword>